<proteinExistence type="predicted"/>
<evidence type="ECO:0000313" key="5">
    <source>
        <dbReference type="EMBL" id="COW34804.1"/>
    </source>
</evidence>
<sequence length="70" mass="7034">MTTKASSEPSGRRTATATPVEVSLWAQAITSTDGSVCGSGALPGSDVMMIGSPTNGFLETAEANFALNSP</sequence>
<dbReference type="Proteomes" id="UP000048600">
    <property type="component" value="Unassembled WGS sequence"/>
</dbReference>
<dbReference type="Proteomes" id="UP000049023">
    <property type="component" value="Unassembled WGS sequence"/>
</dbReference>
<evidence type="ECO:0000313" key="12">
    <source>
        <dbReference type="Proteomes" id="UP000050164"/>
    </source>
</evidence>
<dbReference type="EMBL" id="CNGE01000685">
    <property type="protein sequence ID" value="CKT19642.1"/>
    <property type="molecule type" value="Genomic_DNA"/>
</dbReference>
<evidence type="ECO:0000313" key="2">
    <source>
        <dbReference type="EMBL" id="CKS50980.1"/>
    </source>
</evidence>
<evidence type="ECO:0000313" key="9">
    <source>
        <dbReference type="Proteomes" id="UP000048600"/>
    </source>
</evidence>
<evidence type="ECO:0000313" key="7">
    <source>
        <dbReference type="Proteomes" id="UP000039021"/>
    </source>
</evidence>
<evidence type="ECO:0000313" key="8">
    <source>
        <dbReference type="Proteomes" id="UP000039217"/>
    </source>
</evidence>
<dbReference type="EMBL" id="CNFT01000855">
    <property type="protein sequence ID" value="CKS45960.1"/>
    <property type="molecule type" value="Genomic_DNA"/>
</dbReference>
<evidence type="ECO:0000313" key="3">
    <source>
        <dbReference type="EMBL" id="CKT19642.1"/>
    </source>
</evidence>
<dbReference type="Proteomes" id="UP000039021">
    <property type="component" value="Unassembled WGS sequence"/>
</dbReference>
<evidence type="ECO:0000313" key="4">
    <source>
        <dbReference type="EMBL" id="CNX06652.1"/>
    </source>
</evidence>
<evidence type="ECO:0000313" key="1">
    <source>
        <dbReference type="EMBL" id="CKS45960.1"/>
    </source>
</evidence>
<organism evidence="1 12">
    <name type="scientific">Mycobacterium tuberculosis</name>
    <dbReference type="NCBI Taxonomy" id="1773"/>
    <lineage>
        <taxon>Bacteria</taxon>
        <taxon>Bacillati</taxon>
        <taxon>Actinomycetota</taxon>
        <taxon>Actinomycetes</taxon>
        <taxon>Mycobacteriales</taxon>
        <taxon>Mycobacteriaceae</taxon>
        <taxon>Mycobacterium</taxon>
        <taxon>Mycobacterium tuberculosis complex</taxon>
    </lineage>
</organism>
<evidence type="ECO:0000313" key="11">
    <source>
        <dbReference type="Proteomes" id="UP000049023"/>
    </source>
</evidence>
<dbReference type="Proteomes" id="UP000048948">
    <property type="component" value="Unassembled WGS sequence"/>
</dbReference>
<reference evidence="7 8" key="2">
    <citation type="submission" date="2015-03" db="EMBL/GenBank/DDBJ databases">
        <authorList>
            <consortium name="Pathogen Informatics"/>
        </authorList>
    </citation>
    <scope>NUCLEOTIDE SEQUENCE [LARGE SCALE GENOMIC DNA]</scope>
    <source>
        <strain evidence="3 10">Bir 172</strain>
        <strain evidence="1 12">Bir 185</strain>
        <strain evidence="2 11">Bir 187</strain>
        <strain evidence="4 8">D00501624</strain>
        <strain evidence="7">N09902308</strain>
        <strain evidence="5 9">P00601463</strain>
    </source>
</reference>
<evidence type="ECO:0000313" key="10">
    <source>
        <dbReference type="Proteomes" id="UP000048948"/>
    </source>
</evidence>
<dbReference type="EMBL" id="CNFU01000787">
    <property type="protein sequence ID" value="CKS50980.1"/>
    <property type="molecule type" value="Genomic_DNA"/>
</dbReference>
<dbReference type="EMBL" id="CSBK01000459">
    <property type="protein sequence ID" value="COX42283.1"/>
    <property type="molecule type" value="Genomic_DNA"/>
</dbReference>
<dbReference type="Proteomes" id="UP000039217">
    <property type="component" value="Unassembled WGS sequence"/>
</dbReference>
<dbReference type="EMBL" id="CQQC01002663">
    <property type="protein sequence ID" value="CNX06652.1"/>
    <property type="molecule type" value="Genomic_DNA"/>
</dbReference>
<evidence type="ECO:0000313" key="6">
    <source>
        <dbReference type="EMBL" id="COX42283.1"/>
    </source>
</evidence>
<accession>A0A655AC19</accession>
<dbReference type="Proteomes" id="UP000050164">
    <property type="component" value="Unassembled WGS sequence"/>
</dbReference>
<name>A0A655AC19_MYCTX</name>
<reference evidence="6" key="1">
    <citation type="submission" date="2015-03" db="EMBL/GenBank/DDBJ databases">
        <authorList>
            <consortium name="Pathogen Informatics"/>
            <person name="Murphy D."/>
        </authorList>
    </citation>
    <scope>NUCLEOTIDE SEQUENCE</scope>
    <source>
        <strain evidence="6">N09902308</strain>
    </source>
</reference>
<protein>
    <submittedName>
        <fullName evidence="1">Uncharacterized protein</fullName>
    </submittedName>
</protein>
<dbReference type="AlphaFoldDB" id="A0A655AC19"/>
<gene>
    <name evidence="4" type="ORF">ERS007661_04443</name>
    <name evidence="6" type="ORF">ERS007739_01267</name>
    <name evidence="5" type="ORF">ERS007741_02263</name>
    <name evidence="3" type="ORF">ERS027646_03134</name>
    <name evidence="1" type="ORF">ERS027659_03133</name>
    <name evidence="2" type="ORF">ERS027661_03175</name>
</gene>
<dbReference type="EMBL" id="CHKL01000247">
    <property type="protein sequence ID" value="COW34804.1"/>
    <property type="molecule type" value="Genomic_DNA"/>
</dbReference>